<proteinExistence type="predicted"/>
<evidence type="ECO:0000313" key="4">
    <source>
        <dbReference type="Proteomes" id="UP001565368"/>
    </source>
</evidence>
<dbReference type="InterPro" id="IPR011032">
    <property type="entry name" value="GroES-like_sf"/>
</dbReference>
<dbReference type="RefSeq" id="XP_069209039.1">
    <property type="nucleotide sequence ID" value="XM_069354397.1"/>
</dbReference>
<dbReference type="GeneID" id="95986962"/>
<evidence type="ECO:0000313" key="3">
    <source>
        <dbReference type="EMBL" id="KAL1409095.1"/>
    </source>
</evidence>
<feature type="domain" description="Enoyl reductase (ER)" evidence="2">
    <location>
        <begin position="1045"/>
        <end position="1373"/>
    </location>
</feature>
<dbReference type="SUPFAM" id="SSF51735">
    <property type="entry name" value="NAD(P)-binding Rossmann-fold domains"/>
    <property type="match status" value="1"/>
</dbReference>
<feature type="compositionally biased region" description="Polar residues" evidence="1">
    <location>
        <begin position="289"/>
        <end position="305"/>
    </location>
</feature>
<feature type="compositionally biased region" description="Acidic residues" evidence="1">
    <location>
        <begin position="728"/>
        <end position="739"/>
    </location>
</feature>
<dbReference type="InterPro" id="IPR020843">
    <property type="entry name" value="ER"/>
</dbReference>
<feature type="compositionally biased region" description="Low complexity" evidence="1">
    <location>
        <begin position="542"/>
        <end position="561"/>
    </location>
</feature>
<feature type="compositionally biased region" description="Pro residues" evidence="1">
    <location>
        <begin position="328"/>
        <end position="338"/>
    </location>
</feature>
<evidence type="ECO:0000259" key="2">
    <source>
        <dbReference type="SMART" id="SM00829"/>
    </source>
</evidence>
<feature type="region of interest" description="Disordered" evidence="1">
    <location>
        <begin position="915"/>
        <end position="967"/>
    </location>
</feature>
<dbReference type="InterPro" id="IPR036291">
    <property type="entry name" value="NAD(P)-bd_dom_sf"/>
</dbReference>
<accession>A0ABR3Q2W6</accession>
<dbReference type="PANTHER" id="PTHR11695:SF294">
    <property type="entry name" value="RETICULON-4-INTERACTING PROTEIN 1, MITOCHONDRIAL"/>
    <property type="match status" value="1"/>
</dbReference>
<dbReference type="Pfam" id="PF08240">
    <property type="entry name" value="ADH_N"/>
    <property type="match status" value="1"/>
</dbReference>
<dbReference type="Gene3D" id="3.40.50.720">
    <property type="entry name" value="NAD(P)-binding Rossmann-like Domain"/>
    <property type="match status" value="1"/>
</dbReference>
<feature type="compositionally biased region" description="Polar residues" evidence="1">
    <location>
        <begin position="817"/>
        <end position="831"/>
    </location>
</feature>
<dbReference type="Proteomes" id="UP001565368">
    <property type="component" value="Unassembled WGS sequence"/>
</dbReference>
<name>A0ABR3Q2W6_9TREE</name>
<feature type="compositionally biased region" description="Basic and acidic residues" evidence="1">
    <location>
        <begin position="924"/>
        <end position="935"/>
    </location>
</feature>
<feature type="compositionally biased region" description="Pro residues" evidence="1">
    <location>
        <begin position="710"/>
        <end position="719"/>
    </location>
</feature>
<feature type="compositionally biased region" description="Basic and acidic residues" evidence="1">
    <location>
        <begin position="161"/>
        <end position="179"/>
    </location>
</feature>
<protein>
    <recommendedName>
        <fullName evidence="2">Enoyl reductase (ER) domain-containing protein</fullName>
    </recommendedName>
</protein>
<sequence length="1385" mass="147148">MSKPTFLQSVLGRPSRSYVDFAHVDDHSLNRTASTSSFASSGYGTDRRFFAAGSTSPPQRARSTRQTTASFSHHDRADYDIHDVAERSSDVGTREPSFPASIHERRARRVTSDNALRYAAPPRHLAFDEQEEYDARGDHTDNRTEAMKRRSTRSTASNGPVHDHEYNEPERAHRAREVTYAEDDALEHGHVAKQPVVDFDSRDKLAPRTGSDLSVASASRSVSSGSAPESLIVSPQTATTPGLEKPSEPGRVRFKALAAQPEMPVSKPELQPTLPVPVVEDSDSDSENEQFFTPASSFVSLSDTLSDTEAEETPQVVTTELPILRLQPPTPAPVPDPVTSPLGAPLADDDSPTTPRAYLAPGDAERIPLHLDSLDEELDQVPEVVERPKMRRSNSRKSVDALPAKSKKKPSPQPDAASSKPKKVPVVEIGTTPPKPKMTSAPEIEAPPPPPKSASNAHGRVRGAEVVILNGDRPSRPTLQRASSSASTARPRSQSAFNLDDAAPPAPSLTRSKSTKSVRSVKSVKSLKTKPPAKALSDVGRSTPSRASPSPPASVIAALASGHIRRVSHDSPDSASLAPSEVSFAPSATRSDSGSIGGVRAAGYGKGGWAAASAAPVVMYMPQEGDDGWAAFQPLPPRSRFAPMPGAPPGTPHDGPQASSDGSKYSQYTPTWASSASVPSQTSVAPSTGSGGSSGPNSRRPSSEVGGHVLPPPPAPLPAPSKLRETVPDSDSDSEEELEAPSRSYARPTQSATPLRFTQPPLPTMPVAEPAYDYASEAGAGAPGSAPPSEAGSGSFNGAAWRGRLISPDPYDVPRSRTMSMTGSVASSSPRRASFTPRMPSSQLTQEETHYNRFSADGQTHYNRFSSLAQPSTLNPDAITFLPVMTSEDSDRLYAPSEPGDATVKRASSVWSLPRLARSQSGRARSDVGHSRSEAGRASSDIGTNSIRRKSMSGQRIQLSSQADGSVAGDMPLMESHGRDQTRVNGYTNLILPTGGGFADHHARRSSDLDSRVLGLPHAAMAAITLSSAAPIHQKDPTPMHLRHHLPAPVDFSSHVKPPGKVHASQILVQVYAVAIDYVDVLALDDKTRADVGKWIPGRSFVGRCIAVGEHEKDIHRGDIVVGLVDIKKSGALCEYMIVERRRVARLTHTSNHLSLEQLAALPVQGISAHRAVRSVLKNGQHALVMDAHTGIPALICQEMARHGVLVTAVISGGEDHGREQAVCLQHGARGVLTGSPATVMNRLEESSFDIVVDSRGGPVIYEAARRVLVDGGRIISLASAEPSSAAAAAPPRAASGLANIKAAFSKAKKGQKNIKYTYVPPAGTGEPEVDASGLDTRDVLEEPVMAVLHPVVRHTVPLERGAEVFRWSSDGVDRLGVSAVRIIN</sequence>
<reference evidence="3 4" key="1">
    <citation type="submission" date="2023-08" db="EMBL/GenBank/DDBJ databases">
        <title>Annotated Genome Sequence of Vanrija albida AlHP1.</title>
        <authorList>
            <person name="Herzog R."/>
        </authorList>
    </citation>
    <scope>NUCLEOTIDE SEQUENCE [LARGE SCALE GENOMIC DNA]</scope>
    <source>
        <strain evidence="3 4">AlHP1</strain>
    </source>
</reference>
<dbReference type="SMART" id="SM00829">
    <property type="entry name" value="PKS_ER"/>
    <property type="match status" value="1"/>
</dbReference>
<gene>
    <name evidence="3" type="ORF">Q8F55_005919</name>
</gene>
<feature type="compositionally biased region" description="Low complexity" evidence="1">
    <location>
        <begin position="211"/>
        <end position="230"/>
    </location>
</feature>
<organism evidence="3 4">
    <name type="scientific">Vanrija albida</name>
    <dbReference type="NCBI Taxonomy" id="181172"/>
    <lineage>
        <taxon>Eukaryota</taxon>
        <taxon>Fungi</taxon>
        <taxon>Dikarya</taxon>
        <taxon>Basidiomycota</taxon>
        <taxon>Agaricomycotina</taxon>
        <taxon>Tremellomycetes</taxon>
        <taxon>Trichosporonales</taxon>
        <taxon>Trichosporonaceae</taxon>
        <taxon>Vanrija</taxon>
    </lineage>
</organism>
<feature type="compositionally biased region" description="Low complexity" evidence="1">
    <location>
        <begin position="481"/>
        <end position="496"/>
    </location>
</feature>
<dbReference type="InterPro" id="IPR013154">
    <property type="entry name" value="ADH-like_N"/>
</dbReference>
<feature type="compositionally biased region" description="Low complexity" evidence="1">
    <location>
        <begin position="775"/>
        <end position="794"/>
    </location>
</feature>
<feature type="compositionally biased region" description="Polar residues" evidence="1">
    <location>
        <begin position="941"/>
        <end position="964"/>
    </location>
</feature>
<evidence type="ECO:0000256" key="1">
    <source>
        <dbReference type="SAM" id="MobiDB-lite"/>
    </source>
</evidence>
<dbReference type="Gene3D" id="3.90.180.10">
    <property type="entry name" value="Medium-chain alcohol dehydrogenases, catalytic domain"/>
    <property type="match status" value="1"/>
</dbReference>
<feature type="compositionally biased region" description="Basic and acidic residues" evidence="1">
    <location>
        <begin position="363"/>
        <end position="373"/>
    </location>
</feature>
<dbReference type="EMBL" id="JBBXJM010000004">
    <property type="protein sequence ID" value="KAL1409095.1"/>
    <property type="molecule type" value="Genomic_DNA"/>
</dbReference>
<feature type="compositionally biased region" description="Polar residues" evidence="1">
    <location>
        <begin position="657"/>
        <end position="685"/>
    </location>
</feature>
<feature type="region of interest" description="Disordered" evidence="1">
    <location>
        <begin position="626"/>
        <end position="846"/>
    </location>
</feature>
<dbReference type="SUPFAM" id="SSF50129">
    <property type="entry name" value="GroES-like"/>
    <property type="match status" value="1"/>
</dbReference>
<keyword evidence="4" id="KW-1185">Reference proteome</keyword>
<feature type="region of interest" description="Disordered" evidence="1">
    <location>
        <begin position="49"/>
        <end position="72"/>
    </location>
</feature>
<comment type="caution">
    <text evidence="3">The sequence shown here is derived from an EMBL/GenBank/DDBJ whole genome shotgun (WGS) entry which is preliminary data.</text>
</comment>
<feature type="compositionally biased region" description="Low complexity" evidence="1">
    <location>
        <begin position="508"/>
        <end position="530"/>
    </location>
</feature>
<feature type="region of interest" description="Disordered" evidence="1">
    <location>
        <begin position="134"/>
        <end position="603"/>
    </location>
</feature>
<dbReference type="PANTHER" id="PTHR11695">
    <property type="entry name" value="ALCOHOL DEHYDROGENASE RELATED"/>
    <property type="match status" value="1"/>
</dbReference>
<dbReference type="InterPro" id="IPR050700">
    <property type="entry name" value="YIM1/Zinc_Alcohol_DH_Fams"/>
</dbReference>
<feature type="compositionally biased region" description="Basic and acidic residues" evidence="1">
    <location>
        <begin position="134"/>
        <end position="148"/>
    </location>
</feature>